<comment type="subcellular location">
    <subcellularLocation>
        <location evidence="1">Mitochondrion</location>
    </subcellularLocation>
</comment>
<comment type="pathway">
    <text evidence="2">Protein modification; protein lipoylation via exogenous pathway; protein N(6)-(lipoyl)lysine from lipoate: step 2/2.</text>
</comment>
<dbReference type="EMBL" id="IACJ01073299">
    <property type="protein sequence ID" value="LAA47183.1"/>
    <property type="molecule type" value="Transcribed_RNA"/>
</dbReference>
<dbReference type="GO" id="GO:0005739">
    <property type="term" value="C:mitochondrion"/>
    <property type="evidence" value="ECO:0007669"/>
    <property type="project" value="UniProtKB-SubCell"/>
</dbReference>
<evidence type="ECO:0000256" key="8">
    <source>
        <dbReference type="ARBA" id="ARBA00051275"/>
    </source>
</evidence>
<dbReference type="GO" id="GO:0009249">
    <property type="term" value="P:protein lipoylation"/>
    <property type="evidence" value="ECO:0007669"/>
    <property type="project" value="InterPro"/>
</dbReference>
<evidence type="ECO:0000256" key="2">
    <source>
        <dbReference type="ARBA" id="ARBA00005085"/>
    </source>
</evidence>
<proteinExistence type="inferred from homology"/>
<keyword evidence="4" id="KW-0808">Transferase</keyword>
<keyword evidence="5" id="KW-0809">Transit peptide</keyword>
<dbReference type="PANTHER" id="PTHR12561">
    <property type="entry name" value="LIPOATE-PROTEIN LIGASE"/>
    <property type="match status" value="1"/>
</dbReference>
<dbReference type="AlphaFoldDB" id="A0A2D4FIA0"/>
<protein>
    <recommendedName>
        <fullName evidence="12">Lipoyl amidotransferase LIPT1, mitochondrial</fullName>
        <ecNumber evidence="11">2.3.1.200</ecNumber>
    </recommendedName>
    <alternativeName>
        <fullName evidence="15">Lipoate biosynthesis protein</fullName>
    </alternativeName>
    <alternativeName>
        <fullName evidence="13">Lipoate-protein ligase</fullName>
    </alternativeName>
    <alternativeName>
        <fullName evidence="16">Lipoyl ligase</fullName>
    </alternativeName>
    <alternativeName>
        <fullName evidence="14">Lipoyltransferase 1</fullName>
    </alternativeName>
</protein>
<dbReference type="FunFam" id="3.30.930.10:FF:000045">
    <property type="entry name" value="lipoyltransferase 1, mitochondrial"/>
    <property type="match status" value="1"/>
</dbReference>
<evidence type="ECO:0000256" key="11">
    <source>
        <dbReference type="ARBA" id="ARBA00066356"/>
    </source>
</evidence>
<dbReference type="InterPro" id="IPR045864">
    <property type="entry name" value="aa-tRNA-synth_II/BPL/LPL"/>
</dbReference>
<comment type="function">
    <text evidence="10">Lipoyl amidotransferase that catalyzes the transfer of lipoyl moieties from lipoyl-protein H of the glycine cleavage system (lipoyl-GCSH) to E2 subunits of the pyruvate dehydrogenase complex (PDCE2). Unable to catalyze the transfer of octanoyl from octanoyl-GCSH to PDCE2. In vitro, it is also able to catalyze the transfer of the lipoyl group from lipoyl-AMP to the specific lysine residue of lipoyl domains of lipoate-dependent enzymes but this reaction may not be physiologically relevant.</text>
</comment>
<evidence type="ECO:0000256" key="7">
    <source>
        <dbReference type="ARBA" id="ARBA00023315"/>
    </source>
</evidence>
<evidence type="ECO:0000256" key="15">
    <source>
        <dbReference type="ARBA" id="ARBA00081636"/>
    </source>
</evidence>
<dbReference type="InterPro" id="IPR004562">
    <property type="entry name" value="LipoylTrfase_LipoateP_Ligase"/>
</dbReference>
<dbReference type="Pfam" id="PF21948">
    <property type="entry name" value="LplA-B_cat"/>
    <property type="match status" value="1"/>
</dbReference>
<dbReference type="GO" id="GO:0017118">
    <property type="term" value="F:lipoyltransferase activity"/>
    <property type="evidence" value="ECO:0007669"/>
    <property type="project" value="TreeGrafter"/>
</dbReference>
<evidence type="ECO:0000259" key="17">
    <source>
        <dbReference type="PROSITE" id="PS51733"/>
    </source>
</evidence>
<organism evidence="18">
    <name type="scientific">Micrurus corallinus</name>
    <name type="common">Brazilian coral snake</name>
    <dbReference type="NCBI Taxonomy" id="54390"/>
    <lineage>
        <taxon>Eukaryota</taxon>
        <taxon>Metazoa</taxon>
        <taxon>Chordata</taxon>
        <taxon>Craniata</taxon>
        <taxon>Vertebrata</taxon>
        <taxon>Euteleostomi</taxon>
        <taxon>Lepidosauria</taxon>
        <taxon>Squamata</taxon>
        <taxon>Bifurcata</taxon>
        <taxon>Unidentata</taxon>
        <taxon>Episquamata</taxon>
        <taxon>Toxicofera</taxon>
        <taxon>Serpentes</taxon>
        <taxon>Colubroidea</taxon>
        <taxon>Elapidae</taxon>
        <taxon>Elapinae</taxon>
        <taxon>Micrurus</taxon>
    </lineage>
</organism>
<name>A0A2D4FIA0_MICCO</name>
<dbReference type="EC" id="2.3.1.200" evidence="11"/>
<evidence type="ECO:0000256" key="5">
    <source>
        <dbReference type="ARBA" id="ARBA00022946"/>
    </source>
</evidence>
<evidence type="ECO:0000256" key="4">
    <source>
        <dbReference type="ARBA" id="ARBA00022679"/>
    </source>
</evidence>
<comment type="similarity">
    <text evidence="3">Belongs to the LplA family.</text>
</comment>
<accession>A0A2D4FIA0</accession>
<comment type="catalytic activity">
    <reaction evidence="9">
        <text>(R)-lipoyl-5'-AMP + L-lysyl-[lipoyl-carrier protein] = N(6)-[(R)-lipoyl]-L-lysyl-[lipoyl-carrier protein] + AMP + 2 H(+)</text>
        <dbReference type="Rhea" id="RHEA:20473"/>
        <dbReference type="Rhea" id="RHEA-COMP:10500"/>
        <dbReference type="Rhea" id="RHEA-COMP:10502"/>
        <dbReference type="ChEBI" id="CHEBI:15378"/>
        <dbReference type="ChEBI" id="CHEBI:29969"/>
        <dbReference type="ChEBI" id="CHEBI:83091"/>
        <dbReference type="ChEBI" id="CHEBI:83099"/>
        <dbReference type="ChEBI" id="CHEBI:456215"/>
    </reaction>
</comment>
<evidence type="ECO:0000256" key="16">
    <source>
        <dbReference type="ARBA" id="ARBA00083292"/>
    </source>
</evidence>
<evidence type="ECO:0000313" key="18">
    <source>
        <dbReference type="EMBL" id="LAA47183.1"/>
    </source>
</evidence>
<evidence type="ECO:0000256" key="12">
    <source>
        <dbReference type="ARBA" id="ARBA00071354"/>
    </source>
</evidence>
<dbReference type="FunFam" id="3.30.390.50:FF:000005">
    <property type="entry name" value="Lipoyltransferase 1, mitochondrial"/>
    <property type="match status" value="1"/>
</dbReference>
<evidence type="ECO:0000256" key="10">
    <source>
        <dbReference type="ARBA" id="ARBA00055110"/>
    </source>
</evidence>
<dbReference type="PANTHER" id="PTHR12561:SF3">
    <property type="entry name" value="LIPOYLTRANSFERASE 1, MITOCHONDRIAL"/>
    <property type="match status" value="1"/>
</dbReference>
<sequence>MIIQFSWKKCFPLYCVLKVPAAGFKGTKERGLILQSISQDVYQNLALEDWIHDNMDLEKRHVLLLWRNSSAVVIGRHQNPWQECNLGVMRQKDVKLARRQSGGGAVYHDKGNINLTFFTDRKKYERIENLKLVVKALKSLRPQLDVQATERYDLLLNKIFKISGTAAKLGRTAAYHHCTLLCSTDKLVLTSVLKTPNSGIQSNATPSVPALVRNLYEEDPTLTCEILMEAIAGEYASHHHIENHIHVINPADETEFPGINNKAIELKAWNWLYGKTPKFKISTSFNIGHEESNVEIQISMDIKNGNIETCQIDVPQNWLPLDVCGELGNSLIGNKFCPNENTALATALLRTWADSTLHSKLHILCEKIVTLM</sequence>
<dbReference type="InterPro" id="IPR004143">
    <property type="entry name" value="BPL_LPL_catalytic"/>
</dbReference>
<reference evidence="18" key="2">
    <citation type="submission" date="2017-11" db="EMBL/GenBank/DDBJ databases">
        <title>Coralsnake Venomics: Analyses of Venom Gland Transcriptomes and Proteomes of Six Brazilian Taxa.</title>
        <authorList>
            <person name="Aird S.D."/>
            <person name="Jorge da Silva N."/>
            <person name="Qiu L."/>
            <person name="Villar-Briones A."/>
            <person name="Aparecida-Saddi V."/>
            <person name="Campos-Telles M.P."/>
            <person name="Grau M."/>
            <person name="Mikheyev A.S."/>
        </authorList>
    </citation>
    <scope>NUCLEOTIDE SEQUENCE</scope>
    <source>
        <tissue evidence="18">Venom_gland</tissue>
    </source>
</reference>
<evidence type="ECO:0000256" key="14">
    <source>
        <dbReference type="ARBA" id="ARBA00079837"/>
    </source>
</evidence>
<keyword evidence="7" id="KW-0012">Acyltransferase</keyword>
<dbReference type="NCBIfam" id="TIGR00545">
    <property type="entry name" value="lipoyltrans"/>
    <property type="match status" value="1"/>
</dbReference>
<dbReference type="Gene3D" id="3.30.390.50">
    <property type="entry name" value="CO dehydrogenase flavoprotein, C-terminal domain"/>
    <property type="match status" value="1"/>
</dbReference>
<evidence type="ECO:0000256" key="3">
    <source>
        <dbReference type="ARBA" id="ARBA00008242"/>
    </source>
</evidence>
<evidence type="ECO:0000256" key="13">
    <source>
        <dbReference type="ARBA" id="ARBA00077230"/>
    </source>
</evidence>
<reference evidence="18" key="1">
    <citation type="submission" date="2017-07" db="EMBL/GenBank/DDBJ databases">
        <authorList>
            <person name="Mikheyev A."/>
            <person name="Grau M."/>
        </authorList>
    </citation>
    <scope>NUCLEOTIDE SEQUENCE</scope>
    <source>
        <tissue evidence="18">Venom_gland</tissue>
    </source>
</reference>
<dbReference type="Gene3D" id="3.30.930.10">
    <property type="entry name" value="Bira Bifunctional Protein, Domain 2"/>
    <property type="match status" value="1"/>
</dbReference>
<feature type="domain" description="BPL/LPL catalytic" evidence="17">
    <location>
        <begin position="57"/>
        <end position="243"/>
    </location>
</feature>
<dbReference type="PROSITE" id="PS51733">
    <property type="entry name" value="BPL_LPL_CATALYTIC"/>
    <property type="match status" value="1"/>
</dbReference>
<keyword evidence="6" id="KW-0496">Mitochondrion</keyword>
<dbReference type="SUPFAM" id="SSF55681">
    <property type="entry name" value="Class II aaRS and biotin synthetases"/>
    <property type="match status" value="1"/>
</dbReference>
<dbReference type="CDD" id="cd16443">
    <property type="entry name" value="LplA"/>
    <property type="match status" value="1"/>
</dbReference>
<comment type="catalytic activity">
    <reaction evidence="8">
        <text>N(6)-[(R)-lipoyl]-L-lysyl-[glycine-cleavage complex H protein] + L-lysyl-[lipoyl-carrier protein] = L-lysyl-[glycine-cleavage complex H protein] + N(6)-[(R)-lipoyl]-L-lysyl-[lipoyl-carrier protein]</text>
        <dbReference type="Rhea" id="RHEA:16413"/>
        <dbReference type="Rhea" id="RHEA-COMP:10494"/>
        <dbReference type="Rhea" id="RHEA-COMP:10500"/>
        <dbReference type="Rhea" id="RHEA-COMP:10501"/>
        <dbReference type="Rhea" id="RHEA-COMP:10502"/>
        <dbReference type="ChEBI" id="CHEBI:29969"/>
        <dbReference type="ChEBI" id="CHEBI:83099"/>
        <dbReference type="EC" id="2.3.1.200"/>
    </reaction>
    <physiologicalReaction direction="left-to-right" evidence="8">
        <dbReference type="Rhea" id="RHEA:16414"/>
    </physiologicalReaction>
</comment>
<evidence type="ECO:0000256" key="6">
    <source>
        <dbReference type="ARBA" id="ARBA00023128"/>
    </source>
</evidence>
<evidence type="ECO:0000256" key="1">
    <source>
        <dbReference type="ARBA" id="ARBA00004173"/>
    </source>
</evidence>
<dbReference type="UniPathway" id="UPA00537">
    <property type="reaction ID" value="UER00595"/>
</dbReference>
<evidence type="ECO:0000256" key="9">
    <source>
        <dbReference type="ARBA" id="ARBA00052428"/>
    </source>
</evidence>